<dbReference type="EMBL" id="CP036278">
    <property type="protein sequence ID" value="QDU59025.1"/>
    <property type="molecule type" value="Genomic_DNA"/>
</dbReference>
<dbReference type="OrthoDB" id="267668at2"/>
<feature type="transmembrane region" description="Helical" evidence="5">
    <location>
        <begin position="75"/>
        <end position="98"/>
    </location>
</feature>
<dbReference type="GO" id="GO:0016020">
    <property type="term" value="C:membrane"/>
    <property type="evidence" value="ECO:0007669"/>
    <property type="project" value="UniProtKB-SubCell"/>
</dbReference>
<dbReference type="Gene3D" id="1.20.1540.10">
    <property type="entry name" value="Rhomboid-like"/>
    <property type="match status" value="1"/>
</dbReference>
<evidence type="ECO:0000256" key="4">
    <source>
        <dbReference type="ARBA" id="ARBA00023136"/>
    </source>
</evidence>
<dbReference type="KEGG" id="amuc:Pan181_52660"/>
<feature type="domain" description="Peptidase S54 rhomboid" evidence="6">
    <location>
        <begin position="70"/>
        <end position="220"/>
    </location>
</feature>
<keyword evidence="2 5" id="KW-0812">Transmembrane</keyword>
<keyword evidence="3 5" id="KW-1133">Transmembrane helix</keyword>
<keyword evidence="8" id="KW-1185">Reference proteome</keyword>
<feature type="transmembrane region" description="Helical" evidence="5">
    <location>
        <begin position="110"/>
        <end position="128"/>
    </location>
</feature>
<evidence type="ECO:0000256" key="3">
    <source>
        <dbReference type="ARBA" id="ARBA00022989"/>
    </source>
</evidence>
<proteinExistence type="predicted"/>
<dbReference type="PANTHER" id="PTHR43066">
    <property type="entry name" value="RHOMBOID-RELATED PROTEIN"/>
    <property type="match status" value="1"/>
</dbReference>
<dbReference type="Pfam" id="PF01694">
    <property type="entry name" value="Rhomboid"/>
    <property type="match status" value="1"/>
</dbReference>
<evidence type="ECO:0000313" key="8">
    <source>
        <dbReference type="Proteomes" id="UP000315750"/>
    </source>
</evidence>
<accession>A0A518AWA7</accession>
<comment type="subcellular location">
    <subcellularLocation>
        <location evidence="1">Membrane</location>
        <topology evidence="1">Multi-pass membrane protein</topology>
    </subcellularLocation>
</comment>
<dbReference type="SUPFAM" id="SSF144091">
    <property type="entry name" value="Rhomboid-like"/>
    <property type="match status" value="1"/>
</dbReference>
<keyword evidence="4 5" id="KW-0472">Membrane</keyword>
<organism evidence="7 8">
    <name type="scientific">Aeoliella mucimassa</name>
    <dbReference type="NCBI Taxonomy" id="2527972"/>
    <lineage>
        <taxon>Bacteria</taxon>
        <taxon>Pseudomonadati</taxon>
        <taxon>Planctomycetota</taxon>
        <taxon>Planctomycetia</taxon>
        <taxon>Pirellulales</taxon>
        <taxon>Lacipirellulaceae</taxon>
        <taxon>Aeoliella</taxon>
    </lineage>
</organism>
<reference evidence="7 8" key="1">
    <citation type="submission" date="2019-02" db="EMBL/GenBank/DDBJ databases">
        <title>Deep-cultivation of Planctomycetes and their phenomic and genomic characterization uncovers novel biology.</title>
        <authorList>
            <person name="Wiegand S."/>
            <person name="Jogler M."/>
            <person name="Boedeker C."/>
            <person name="Pinto D."/>
            <person name="Vollmers J."/>
            <person name="Rivas-Marin E."/>
            <person name="Kohn T."/>
            <person name="Peeters S.H."/>
            <person name="Heuer A."/>
            <person name="Rast P."/>
            <person name="Oberbeckmann S."/>
            <person name="Bunk B."/>
            <person name="Jeske O."/>
            <person name="Meyerdierks A."/>
            <person name="Storesund J.E."/>
            <person name="Kallscheuer N."/>
            <person name="Luecker S."/>
            <person name="Lage O.M."/>
            <person name="Pohl T."/>
            <person name="Merkel B.J."/>
            <person name="Hornburger P."/>
            <person name="Mueller R.-W."/>
            <person name="Bruemmer F."/>
            <person name="Labrenz M."/>
            <person name="Spormann A.M."/>
            <person name="Op den Camp H."/>
            <person name="Overmann J."/>
            <person name="Amann R."/>
            <person name="Jetten M.S.M."/>
            <person name="Mascher T."/>
            <person name="Medema M.H."/>
            <person name="Devos D.P."/>
            <person name="Kaster A.-K."/>
            <person name="Ovreas L."/>
            <person name="Rohde M."/>
            <person name="Galperin M.Y."/>
            <person name="Jogler C."/>
        </authorList>
    </citation>
    <scope>NUCLEOTIDE SEQUENCE [LARGE SCALE GENOMIC DNA]</scope>
    <source>
        <strain evidence="7 8">Pan181</strain>
    </source>
</reference>
<dbReference type="InterPro" id="IPR035952">
    <property type="entry name" value="Rhomboid-like_sf"/>
</dbReference>
<dbReference type="GO" id="GO:0004252">
    <property type="term" value="F:serine-type endopeptidase activity"/>
    <property type="evidence" value="ECO:0007669"/>
    <property type="project" value="InterPro"/>
</dbReference>
<feature type="transmembrane region" description="Helical" evidence="5">
    <location>
        <begin position="12"/>
        <end position="32"/>
    </location>
</feature>
<evidence type="ECO:0000256" key="5">
    <source>
        <dbReference type="SAM" id="Phobius"/>
    </source>
</evidence>
<evidence type="ECO:0000259" key="6">
    <source>
        <dbReference type="Pfam" id="PF01694"/>
    </source>
</evidence>
<sequence>MLLPISTDAPVYHWPYATIGLIVANVLAFPLFHSLIATIGGDTTDPADAEHAAQLLYWLILVHGDLNPVQWVTSLFMHGGFMHLLTNMVFLWVFGLIVEGKVGWARFLGLYLGIGVLQSAFTQFATLASTNDNVSIGASSAIAGLMAISLIWAPRNNIDCLYWFGFFMGTTEIAVFVLALIYATIDLLFLAIEIVTTGDIIGGLLHPMGTVLGAIVGIVMVKMKLVDCEGFDLFHAWNGADPNAEVDYKEVDARVAIKKEERATQQRRDAHQQIREYLEEDNVRGAATLYQKLKQHGTHVELDREELIALVKGLHERKEWALSAPLMYEWVARFPQGTDNVRLKLAQICVTALEKPARALEILQSLDSSQLPPEKQAMARKIVAKAHQLQAEGVYELDDESW</sequence>
<dbReference type="Proteomes" id="UP000315750">
    <property type="component" value="Chromosome"/>
</dbReference>
<feature type="transmembrane region" description="Helical" evidence="5">
    <location>
        <begin position="200"/>
        <end position="221"/>
    </location>
</feature>
<evidence type="ECO:0000313" key="7">
    <source>
        <dbReference type="EMBL" id="QDU59025.1"/>
    </source>
</evidence>
<dbReference type="PANTHER" id="PTHR43066:SF5">
    <property type="entry name" value="RHOMBOID-LIKE PROTEIN 11, CHLOROPLASTIC-RELATED"/>
    <property type="match status" value="1"/>
</dbReference>
<gene>
    <name evidence="7" type="ORF">Pan181_52660</name>
</gene>
<name>A0A518AWA7_9BACT</name>
<dbReference type="AlphaFoldDB" id="A0A518AWA7"/>
<feature type="transmembrane region" description="Helical" evidence="5">
    <location>
        <begin position="134"/>
        <end position="153"/>
    </location>
</feature>
<protein>
    <submittedName>
        <fullName evidence="7">Rhomboid family protein</fullName>
    </submittedName>
</protein>
<dbReference type="RefSeq" id="WP_145251647.1">
    <property type="nucleotide sequence ID" value="NZ_CP036278.1"/>
</dbReference>
<feature type="transmembrane region" description="Helical" evidence="5">
    <location>
        <begin position="160"/>
        <end position="185"/>
    </location>
</feature>
<dbReference type="InterPro" id="IPR022764">
    <property type="entry name" value="Peptidase_S54_rhomboid_dom"/>
</dbReference>
<evidence type="ECO:0000256" key="2">
    <source>
        <dbReference type="ARBA" id="ARBA00022692"/>
    </source>
</evidence>
<evidence type="ECO:0000256" key="1">
    <source>
        <dbReference type="ARBA" id="ARBA00004141"/>
    </source>
</evidence>